<dbReference type="RefSeq" id="WP_056958226.1">
    <property type="nucleotide sequence ID" value="NZ_AYYN01000022.1"/>
</dbReference>
<evidence type="ECO:0000256" key="5">
    <source>
        <dbReference type="ARBA" id="ARBA00023136"/>
    </source>
</evidence>
<organism evidence="8 9">
    <name type="scientific">Ligilactobacillus murinus DSM 20452 = NBRC 14221</name>
    <dbReference type="NCBI Taxonomy" id="1423772"/>
    <lineage>
        <taxon>Bacteria</taxon>
        <taxon>Bacillati</taxon>
        <taxon>Bacillota</taxon>
        <taxon>Bacilli</taxon>
        <taxon>Lactobacillales</taxon>
        <taxon>Lactobacillaceae</taxon>
        <taxon>Ligilactobacillus</taxon>
    </lineage>
</organism>
<evidence type="ECO:0000259" key="7">
    <source>
        <dbReference type="Pfam" id="PF09335"/>
    </source>
</evidence>
<evidence type="ECO:0000256" key="4">
    <source>
        <dbReference type="ARBA" id="ARBA00022989"/>
    </source>
</evidence>
<dbReference type="PATRIC" id="fig|1423772.3.peg.776"/>
<gene>
    <name evidence="8" type="ORF">FC48_GL000706</name>
</gene>
<dbReference type="EMBL" id="AYYN01000022">
    <property type="protein sequence ID" value="KRM77051.1"/>
    <property type="molecule type" value="Genomic_DNA"/>
</dbReference>
<dbReference type="InterPro" id="IPR015414">
    <property type="entry name" value="TMEM64"/>
</dbReference>
<keyword evidence="2 6" id="KW-1003">Cell membrane</keyword>
<feature type="transmembrane region" description="Helical" evidence="6">
    <location>
        <begin position="146"/>
        <end position="166"/>
    </location>
</feature>
<feature type="transmembrane region" description="Helical" evidence="6">
    <location>
        <begin position="178"/>
        <end position="195"/>
    </location>
</feature>
<evidence type="ECO:0000256" key="2">
    <source>
        <dbReference type="ARBA" id="ARBA00022475"/>
    </source>
</evidence>
<feature type="transmembrane region" description="Helical" evidence="6">
    <location>
        <begin position="12"/>
        <end position="31"/>
    </location>
</feature>
<reference evidence="8 9" key="1">
    <citation type="journal article" date="2015" name="Genome Announc.">
        <title>Expanding the biotechnology potential of lactobacilli through comparative genomics of 213 strains and associated genera.</title>
        <authorList>
            <person name="Sun Z."/>
            <person name="Harris H.M."/>
            <person name="McCann A."/>
            <person name="Guo C."/>
            <person name="Argimon S."/>
            <person name="Zhang W."/>
            <person name="Yang X."/>
            <person name="Jeffery I.B."/>
            <person name="Cooney J.C."/>
            <person name="Kagawa T.F."/>
            <person name="Liu W."/>
            <person name="Song Y."/>
            <person name="Salvetti E."/>
            <person name="Wrobel A."/>
            <person name="Rasinkangas P."/>
            <person name="Parkhill J."/>
            <person name="Rea M.C."/>
            <person name="O'Sullivan O."/>
            <person name="Ritari J."/>
            <person name="Douillard F.P."/>
            <person name="Paul Ross R."/>
            <person name="Yang R."/>
            <person name="Briner A.E."/>
            <person name="Felis G.E."/>
            <person name="de Vos W.M."/>
            <person name="Barrangou R."/>
            <person name="Klaenhammer T.R."/>
            <person name="Caufield P.W."/>
            <person name="Cui Y."/>
            <person name="Zhang H."/>
            <person name="O'Toole P.W."/>
        </authorList>
    </citation>
    <scope>NUCLEOTIDE SEQUENCE [LARGE SCALE GENOMIC DNA]</scope>
    <source>
        <strain evidence="8 9">DSM 20452</strain>
    </source>
</reference>
<name>A0A0R2BM46_9LACO</name>
<feature type="transmembrane region" description="Helical" evidence="6">
    <location>
        <begin position="207"/>
        <end position="225"/>
    </location>
</feature>
<evidence type="ECO:0000313" key="9">
    <source>
        <dbReference type="Proteomes" id="UP000051612"/>
    </source>
</evidence>
<accession>A0A0R2BM46</accession>
<dbReference type="AlphaFoldDB" id="A0A0R2BM46"/>
<keyword evidence="5 6" id="KW-0472">Membrane</keyword>
<dbReference type="Proteomes" id="UP000051612">
    <property type="component" value="Unassembled WGS sequence"/>
</dbReference>
<comment type="subcellular location">
    <subcellularLocation>
        <location evidence="1 6">Cell membrane</location>
        <topology evidence="1 6">Multi-pass membrane protein</topology>
    </subcellularLocation>
</comment>
<dbReference type="PANTHER" id="PTHR12677:SF59">
    <property type="entry name" value="GOLGI APPARATUS MEMBRANE PROTEIN TVP38-RELATED"/>
    <property type="match status" value="1"/>
</dbReference>
<evidence type="ECO:0000256" key="3">
    <source>
        <dbReference type="ARBA" id="ARBA00022692"/>
    </source>
</evidence>
<dbReference type="PANTHER" id="PTHR12677">
    <property type="entry name" value="GOLGI APPARATUS MEMBRANE PROTEIN TVP38-RELATED"/>
    <property type="match status" value="1"/>
</dbReference>
<comment type="caution">
    <text evidence="8">The sequence shown here is derived from an EMBL/GenBank/DDBJ whole genome shotgun (WGS) entry which is preliminary data.</text>
</comment>
<dbReference type="InterPro" id="IPR032816">
    <property type="entry name" value="VTT_dom"/>
</dbReference>
<protein>
    <recommendedName>
        <fullName evidence="6">TVP38/TMEM64 family membrane protein</fullName>
    </recommendedName>
</protein>
<sequence>MTELHIRHRKLLYCLSGLGIVLAAGLIYVIFKNNEAQYLQFLDPKHDKSVLMHTFRDRGPKDALLLILLTAITSAVPALSSSVICIFNGVCFGPVIGLLMNITGNSLGNVLVAGFFTKFDEEHDFNKETKRPNRILEHLAHFKNKMVALILGYMIPIIPSFLVNYMGVRLKMDFKKQFLCIVIGVLPTSFLYAFGGDAIFKGNDLRLIVSALCIVLLVVGGVTFYRKKHDAKKTN</sequence>
<evidence type="ECO:0000256" key="6">
    <source>
        <dbReference type="RuleBase" id="RU366058"/>
    </source>
</evidence>
<keyword evidence="3 6" id="KW-0812">Transmembrane</keyword>
<feature type="transmembrane region" description="Helical" evidence="6">
    <location>
        <begin position="63"/>
        <end position="88"/>
    </location>
</feature>
<feature type="transmembrane region" description="Helical" evidence="6">
    <location>
        <begin position="95"/>
        <end position="116"/>
    </location>
</feature>
<feature type="domain" description="VTT" evidence="7">
    <location>
        <begin position="81"/>
        <end position="197"/>
    </location>
</feature>
<keyword evidence="4 6" id="KW-1133">Transmembrane helix</keyword>
<comment type="similarity">
    <text evidence="6">Belongs to the TVP38/TMEM64 family.</text>
</comment>
<proteinExistence type="inferred from homology"/>
<evidence type="ECO:0000313" key="8">
    <source>
        <dbReference type="EMBL" id="KRM77051.1"/>
    </source>
</evidence>
<evidence type="ECO:0000256" key="1">
    <source>
        <dbReference type="ARBA" id="ARBA00004651"/>
    </source>
</evidence>
<dbReference type="Pfam" id="PF09335">
    <property type="entry name" value="VTT_dom"/>
    <property type="match status" value="1"/>
</dbReference>
<dbReference type="GO" id="GO:0005886">
    <property type="term" value="C:plasma membrane"/>
    <property type="evidence" value="ECO:0007669"/>
    <property type="project" value="UniProtKB-SubCell"/>
</dbReference>